<sequence length="369" mass="42530">MKYVKIIHKLILLYLFLVLSSGMTYSYTITRVVSTSNLSPFLVIVINSIISILVFIFIKKISILHFRIISLITSFSLLILFFLSYFLQSEIIILLVTYVVLFFSSSYVGRSLEEKIFESEERLFGGMAKISIAGNLAKLIGFGLGAFIFNIPSTIYIFLSLVLFIVIASINVESNFSYDKVVTISPRKVESVFLLIFMSFISSIPMLWIPSLVERFDQEGMIRLSFIPFILPGIMNVLFLRYLKDKEYSRYIPLSYFVISLLFMVIYFTDTPLIFQVIMLSTTITLGVSINVYINTIFIHKNKTRDKRELMQIIQVSISISNLLFSFLGMYIHSIVHFMLLINAILSLVFFISFERMKVNEKGYSSPKR</sequence>
<feature type="transmembrane region" description="Helical" evidence="1">
    <location>
        <begin position="192"/>
        <end position="209"/>
    </location>
</feature>
<proteinExistence type="predicted"/>
<evidence type="ECO:0000256" key="1">
    <source>
        <dbReference type="SAM" id="Phobius"/>
    </source>
</evidence>
<evidence type="ECO:0008006" key="4">
    <source>
        <dbReference type="Google" id="ProtNLM"/>
    </source>
</evidence>
<accession>A0A178TD43</accession>
<feature type="transmembrane region" description="Helical" evidence="1">
    <location>
        <begin position="91"/>
        <end position="109"/>
    </location>
</feature>
<gene>
    <name evidence="2" type="ORF">TAF16_1664</name>
</gene>
<keyword evidence="1" id="KW-0812">Transmembrane</keyword>
<feature type="transmembrane region" description="Helical" evidence="1">
    <location>
        <begin position="274"/>
        <end position="298"/>
    </location>
</feature>
<dbReference type="InterPro" id="IPR036259">
    <property type="entry name" value="MFS_trans_sf"/>
</dbReference>
<feature type="transmembrane region" description="Helical" evidence="1">
    <location>
        <begin position="221"/>
        <end position="239"/>
    </location>
</feature>
<dbReference type="SUPFAM" id="SSF103473">
    <property type="entry name" value="MFS general substrate transporter"/>
    <property type="match status" value="1"/>
</dbReference>
<dbReference type="EMBL" id="LUCQ01000090">
    <property type="protein sequence ID" value="OAO79345.1"/>
    <property type="molecule type" value="Genomic_DNA"/>
</dbReference>
<feature type="transmembrane region" description="Helical" evidence="1">
    <location>
        <begin position="38"/>
        <end position="58"/>
    </location>
</feature>
<keyword evidence="1" id="KW-1133">Transmembrane helix</keyword>
<comment type="caution">
    <text evidence="2">The sequence shown here is derived from an EMBL/GenBank/DDBJ whole genome shotgun (WGS) entry which is preliminary data.</text>
</comment>
<evidence type="ECO:0000313" key="3">
    <source>
        <dbReference type="Proteomes" id="UP000078336"/>
    </source>
</evidence>
<keyword evidence="3" id="KW-1185">Reference proteome</keyword>
<protein>
    <recommendedName>
        <fullName evidence="4">MFS transporter</fullName>
    </recommendedName>
</protein>
<feature type="transmembrane region" description="Helical" evidence="1">
    <location>
        <begin position="310"/>
        <end position="329"/>
    </location>
</feature>
<feature type="transmembrane region" description="Helical" evidence="1">
    <location>
        <begin position="130"/>
        <end position="149"/>
    </location>
</feature>
<feature type="transmembrane region" description="Helical" evidence="1">
    <location>
        <begin position="335"/>
        <end position="354"/>
    </location>
</feature>
<reference evidence="2 3" key="1">
    <citation type="submission" date="2016-03" db="EMBL/GenBank/DDBJ databases">
        <title>Spore heat resistance.</title>
        <authorList>
            <person name="Boekhorst J."/>
            <person name="Berendsen E.M."/>
            <person name="Wells-Bennik M.H."/>
            <person name="Kuipers O.P."/>
        </authorList>
    </citation>
    <scope>NUCLEOTIDE SEQUENCE [LARGE SCALE GENOMIC DNA]</scope>
    <source>
        <strain evidence="2 3">AF16</strain>
    </source>
</reference>
<evidence type="ECO:0000313" key="2">
    <source>
        <dbReference type="EMBL" id="OAO79345.1"/>
    </source>
</evidence>
<dbReference type="PATRIC" id="fig|33934.7.peg.187"/>
<organism evidence="2 3">
    <name type="scientific">Anoxybacillus flavithermus</name>
    <dbReference type="NCBI Taxonomy" id="33934"/>
    <lineage>
        <taxon>Bacteria</taxon>
        <taxon>Bacillati</taxon>
        <taxon>Bacillota</taxon>
        <taxon>Bacilli</taxon>
        <taxon>Bacillales</taxon>
        <taxon>Anoxybacillaceae</taxon>
        <taxon>Anoxybacillus</taxon>
    </lineage>
</organism>
<feature type="transmembrane region" description="Helical" evidence="1">
    <location>
        <begin position="251"/>
        <end position="268"/>
    </location>
</feature>
<keyword evidence="1" id="KW-0472">Membrane</keyword>
<feature type="transmembrane region" description="Helical" evidence="1">
    <location>
        <begin position="155"/>
        <end position="172"/>
    </location>
</feature>
<dbReference type="AlphaFoldDB" id="A0A178TD43"/>
<name>A0A178TD43_9BACL</name>
<dbReference type="Proteomes" id="UP000078336">
    <property type="component" value="Unassembled WGS sequence"/>
</dbReference>
<feature type="transmembrane region" description="Helical" evidence="1">
    <location>
        <begin position="65"/>
        <end position="85"/>
    </location>
</feature>